<dbReference type="OrthoDB" id="5857894at2759"/>
<reference evidence="1 2" key="1">
    <citation type="submission" date="2015-09" db="EMBL/GenBank/DDBJ databases">
        <title>Draft genome of the parasitic nematode Teladorsagia circumcincta isolate WARC Sus (inbred).</title>
        <authorList>
            <person name="Mitreva M."/>
        </authorList>
    </citation>
    <scope>NUCLEOTIDE SEQUENCE [LARGE SCALE GENOMIC DNA]</scope>
    <source>
        <strain evidence="1 2">S</strain>
    </source>
</reference>
<evidence type="ECO:0000313" key="1">
    <source>
        <dbReference type="EMBL" id="PIO60139.1"/>
    </source>
</evidence>
<name>A0A2G9TQ59_TELCI</name>
<dbReference type="Proteomes" id="UP000230423">
    <property type="component" value="Unassembled WGS sequence"/>
</dbReference>
<dbReference type="AlphaFoldDB" id="A0A2G9TQ59"/>
<sequence length="86" mass="10165">MQNYFGYAVSEQDVRTSLAKTVMALQRLVENDGNYFIVRHSTEQLIFSDERKYNLNGPDGYVLHCRDLRKELKYVEIYAKSRNILQ</sequence>
<proteinExistence type="predicted"/>
<dbReference type="EMBL" id="KZ356067">
    <property type="protein sequence ID" value="PIO60139.1"/>
    <property type="molecule type" value="Genomic_DNA"/>
</dbReference>
<accession>A0A2G9TQ59</accession>
<protein>
    <submittedName>
        <fullName evidence="1">Uncharacterized protein</fullName>
    </submittedName>
</protein>
<keyword evidence="2" id="KW-1185">Reference proteome</keyword>
<evidence type="ECO:0000313" key="2">
    <source>
        <dbReference type="Proteomes" id="UP000230423"/>
    </source>
</evidence>
<organism evidence="1 2">
    <name type="scientific">Teladorsagia circumcincta</name>
    <name type="common">Brown stomach worm</name>
    <name type="synonym">Ostertagia circumcincta</name>
    <dbReference type="NCBI Taxonomy" id="45464"/>
    <lineage>
        <taxon>Eukaryota</taxon>
        <taxon>Metazoa</taxon>
        <taxon>Ecdysozoa</taxon>
        <taxon>Nematoda</taxon>
        <taxon>Chromadorea</taxon>
        <taxon>Rhabditida</taxon>
        <taxon>Rhabditina</taxon>
        <taxon>Rhabditomorpha</taxon>
        <taxon>Strongyloidea</taxon>
        <taxon>Trichostrongylidae</taxon>
        <taxon>Teladorsagia</taxon>
    </lineage>
</organism>
<gene>
    <name evidence="1" type="ORF">TELCIR_18371</name>
</gene>